<evidence type="ECO:0000256" key="1">
    <source>
        <dbReference type="SAM" id="MobiDB-lite"/>
    </source>
</evidence>
<evidence type="ECO:0000313" key="3">
    <source>
        <dbReference type="Proteomes" id="UP001161325"/>
    </source>
</evidence>
<name>A0AA37V1E9_9BACT</name>
<sequence>MRANRREARVAGRGLGGASYPGGGTPTSRARPHGVTARTRTRTHAVGVLAASVAAASFLRWRPAPQRDVRRAGF</sequence>
<accession>A0AA37V1E9</accession>
<dbReference type="EMBL" id="BRXS01000004">
    <property type="protein sequence ID" value="GLC26080.1"/>
    <property type="molecule type" value="Genomic_DNA"/>
</dbReference>
<proteinExistence type="predicted"/>
<protein>
    <submittedName>
        <fullName evidence="2">Uncharacterized protein</fullName>
    </submittedName>
</protein>
<gene>
    <name evidence="2" type="ORF">rosag_25930</name>
</gene>
<organism evidence="2 3">
    <name type="scientific">Roseisolibacter agri</name>
    <dbReference type="NCBI Taxonomy" id="2014610"/>
    <lineage>
        <taxon>Bacteria</taxon>
        <taxon>Pseudomonadati</taxon>
        <taxon>Gemmatimonadota</taxon>
        <taxon>Gemmatimonadia</taxon>
        <taxon>Gemmatimonadales</taxon>
        <taxon>Gemmatimonadaceae</taxon>
        <taxon>Roseisolibacter</taxon>
    </lineage>
</organism>
<feature type="compositionally biased region" description="Gly residues" evidence="1">
    <location>
        <begin position="13"/>
        <end position="25"/>
    </location>
</feature>
<feature type="compositionally biased region" description="Basic and acidic residues" evidence="1">
    <location>
        <begin position="1"/>
        <end position="10"/>
    </location>
</feature>
<feature type="region of interest" description="Disordered" evidence="1">
    <location>
        <begin position="1"/>
        <end position="41"/>
    </location>
</feature>
<comment type="caution">
    <text evidence="2">The sequence shown here is derived from an EMBL/GenBank/DDBJ whole genome shotgun (WGS) entry which is preliminary data.</text>
</comment>
<dbReference type="Proteomes" id="UP001161325">
    <property type="component" value="Unassembled WGS sequence"/>
</dbReference>
<evidence type="ECO:0000313" key="2">
    <source>
        <dbReference type="EMBL" id="GLC26080.1"/>
    </source>
</evidence>
<reference evidence="2" key="1">
    <citation type="submission" date="2022-08" db="EMBL/GenBank/DDBJ databases">
        <title>Draft genome sequencing of Roseisolibacter agri AW1220.</title>
        <authorList>
            <person name="Tobiishi Y."/>
            <person name="Tonouchi A."/>
        </authorList>
    </citation>
    <scope>NUCLEOTIDE SEQUENCE</scope>
    <source>
        <strain evidence="2">AW1220</strain>
    </source>
</reference>
<keyword evidence="3" id="KW-1185">Reference proteome</keyword>
<dbReference type="AlphaFoldDB" id="A0AA37V1E9"/>